<dbReference type="EMBL" id="JACGWJ010000003">
    <property type="protein sequence ID" value="KAL0430593.1"/>
    <property type="molecule type" value="Genomic_DNA"/>
</dbReference>
<sequence length="100" mass="10850">MITSVIRKQLTVFAPVQVITQPEVVVPDHADPTLAIPRLEAAQGPAKQLSAQAEDVPPEWLAQLEALQKGLQDAEASKREGRGEKRKENKEKTLETAGSA</sequence>
<comment type="caution">
    <text evidence="2">The sequence shown here is derived from an EMBL/GenBank/DDBJ whole genome shotgun (WGS) entry which is preliminary data.</text>
</comment>
<reference evidence="2" key="1">
    <citation type="submission" date="2020-06" db="EMBL/GenBank/DDBJ databases">
        <authorList>
            <person name="Li T."/>
            <person name="Hu X."/>
            <person name="Zhang T."/>
            <person name="Song X."/>
            <person name="Zhang H."/>
            <person name="Dai N."/>
            <person name="Sheng W."/>
            <person name="Hou X."/>
            <person name="Wei L."/>
        </authorList>
    </citation>
    <scope>NUCLEOTIDE SEQUENCE</scope>
    <source>
        <strain evidence="2">G02</strain>
        <tissue evidence="2">Leaf</tissue>
    </source>
</reference>
<evidence type="ECO:0000313" key="2">
    <source>
        <dbReference type="EMBL" id="KAL0430593.1"/>
    </source>
</evidence>
<dbReference type="AlphaFoldDB" id="A0AAW2VMZ9"/>
<feature type="compositionally biased region" description="Basic and acidic residues" evidence="1">
    <location>
        <begin position="75"/>
        <end position="94"/>
    </location>
</feature>
<accession>A0AAW2VMZ9</accession>
<proteinExistence type="predicted"/>
<name>A0AAW2VMZ9_SESRA</name>
<organism evidence="2">
    <name type="scientific">Sesamum radiatum</name>
    <name type="common">Black benniseed</name>
    <dbReference type="NCBI Taxonomy" id="300843"/>
    <lineage>
        <taxon>Eukaryota</taxon>
        <taxon>Viridiplantae</taxon>
        <taxon>Streptophyta</taxon>
        <taxon>Embryophyta</taxon>
        <taxon>Tracheophyta</taxon>
        <taxon>Spermatophyta</taxon>
        <taxon>Magnoliopsida</taxon>
        <taxon>eudicotyledons</taxon>
        <taxon>Gunneridae</taxon>
        <taxon>Pentapetalae</taxon>
        <taxon>asterids</taxon>
        <taxon>lamiids</taxon>
        <taxon>Lamiales</taxon>
        <taxon>Pedaliaceae</taxon>
        <taxon>Sesamum</taxon>
    </lineage>
</organism>
<protein>
    <submittedName>
        <fullName evidence="2">Uncharacterized protein</fullName>
    </submittedName>
</protein>
<reference evidence="2" key="2">
    <citation type="journal article" date="2024" name="Plant">
        <title>Genomic evolution and insights into agronomic trait innovations of Sesamum species.</title>
        <authorList>
            <person name="Miao H."/>
            <person name="Wang L."/>
            <person name="Qu L."/>
            <person name="Liu H."/>
            <person name="Sun Y."/>
            <person name="Le M."/>
            <person name="Wang Q."/>
            <person name="Wei S."/>
            <person name="Zheng Y."/>
            <person name="Lin W."/>
            <person name="Duan Y."/>
            <person name="Cao H."/>
            <person name="Xiong S."/>
            <person name="Wang X."/>
            <person name="Wei L."/>
            <person name="Li C."/>
            <person name="Ma Q."/>
            <person name="Ju M."/>
            <person name="Zhao R."/>
            <person name="Li G."/>
            <person name="Mu C."/>
            <person name="Tian Q."/>
            <person name="Mei H."/>
            <person name="Zhang T."/>
            <person name="Gao T."/>
            <person name="Zhang H."/>
        </authorList>
    </citation>
    <scope>NUCLEOTIDE SEQUENCE</scope>
    <source>
        <strain evidence="2">G02</strain>
    </source>
</reference>
<evidence type="ECO:0000256" key="1">
    <source>
        <dbReference type="SAM" id="MobiDB-lite"/>
    </source>
</evidence>
<gene>
    <name evidence="2" type="ORF">Sradi_0685300</name>
</gene>
<feature type="region of interest" description="Disordered" evidence="1">
    <location>
        <begin position="71"/>
        <end position="100"/>
    </location>
</feature>